<dbReference type="Proteomes" id="UP000219564">
    <property type="component" value="Unassembled WGS sequence"/>
</dbReference>
<dbReference type="EMBL" id="OBKZ01000045">
    <property type="protein sequence ID" value="SOB54222.1"/>
    <property type="molecule type" value="Genomic_DNA"/>
</dbReference>
<dbReference type="SMART" id="SM00448">
    <property type="entry name" value="REC"/>
    <property type="match status" value="1"/>
</dbReference>
<dbReference type="GO" id="GO:0000160">
    <property type="term" value="P:phosphorelay signal transduction system"/>
    <property type="evidence" value="ECO:0007669"/>
    <property type="project" value="UniProtKB-KW"/>
</dbReference>
<evidence type="ECO:0000313" key="8">
    <source>
        <dbReference type="Proteomes" id="UP000219564"/>
    </source>
</evidence>
<evidence type="ECO:0000313" key="5">
    <source>
        <dbReference type="EMBL" id="OZY56267.1"/>
    </source>
</evidence>
<evidence type="ECO:0000256" key="2">
    <source>
        <dbReference type="ARBA" id="ARBA00023012"/>
    </source>
</evidence>
<dbReference type="InterPro" id="IPR011006">
    <property type="entry name" value="CheY-like_superfamily"/>
</dbReference>
<dbReference type="PANTHER" id="PTHR44591:SF14">
    <property type="entry name" value="PROTEIN PILG"/>
    <property type="match status" value="1"/>
</dbReference>
<dbReference type="CDD" id="cd17574">
    <property type="entry name" value="REC_OmpR"/>
    <property type="match status" value="1"/>
</dbReference>
<gene>
    <name evidence="6" type="primary">pilG</name>
    <name evidence="5" type="ORF">CJF38_04195</name>
    <name evidence="6" type="ORF">PLUA15_50095</name>
</gene>
<dbReference type="AlphaFoldDB" id="A0AAX2HCX0"/>
<evidence type="ECO:0000313" key="6">
    <source>
        <dbReference type="EMBL" id="SOB54222.1"/>
    </source>
</evidence>
<dbReference type="EMBL" id="NQKG01000003">
    <property type="protein sequence ID" value="OZY56267.1"/>
    <property type="molecule type" value="Genomic_DNA"/>
</dbReference>
<feature type="domain" description="Response regulatory" evidence="4">
    <location>
        <begin position="9"/>
        <end position="125"/>
    </location>
</feature>
<dbReference type="GeneID" id="61878716"/>
<comment type="caution">
    <text evidence="6">The sequence shown here is derived from an EMBL/GenBank/DDBJ whole genome shotgun (WGS) entry which is preliminary data.</text>
</comment>
<dbReference type="Pfam" id="PF00072">
    <property type="entry name" value="Response_reg"/>
    <property type="match status" value="1"/>
</dbReference>
<dbReference type="RefSeq" id="WP_048375337.1">
    <property type="nucleotide sequence ID" value="NZ_CP062158.2"/>
</dbReference>
<dbReference type="Proteomes" id="UP000216897">
    <property type="component" value="Unassembled WGS sequence"/>
</dbReference>
<dbReference type="PROSITE" id="PS50110">
    <property type="entry name" value="RESPONSE_REGULATORY"/>
    <property type="match status" value="1"/>
</dbReference>
<organism evidence="6 8">
    <name type="scientific">Pseudomonas lundensis</name>
    <dbReference type="NCBI Taxonomy" id="86185"/>
    <lineage>
        <taxon>Bacteria</taxon>
        <taxon>Pseudomonadati</taxon>
        <taxon>Pseudomonadota</taxon>
        <taxon>Gammaproteobacteria</taxon>
        <taxon>Pseudomonadales</taxon>
        <taxon>Pseudomonadaceae</taxon>
        <taxon>Pseudomonas</taxon>
    </lineage>
</organism>
<dbReference type="InterPro" id="IPR001789">
    <property type="entry name" value="Sig_transdc_resp-reg_receiver"/>
</dbReference>
<dbReference type="InterPro" id="IPR050595">
    <property type="entry name" value="Bact_response_regulator"/>
</dbReference>
<keyword evidence="1 3" id="KW-0597">Phosphoprotein</keyword>
<accession>A0AAX2HCX0</accession>
<reference evidence="5 7" key="1">
    <citation type="submission" date="2017-08" db="EMBL/GenBank/DDBJ databases">
        <title>Genomic and metabolic characterisation of spoilage-associated Pseudomonas species.</title>
        <authorList>
            <person name="Stanborough T."/>
            <person name="Fegan N."/>
            <person name="Powell S.M."/>
            <person name="Singh T."/>
            <person name="Tamplin M.L."/>
            <person name="Chandry P.S."/>
        </authorList>
    </citation>
    <scope>NUCLEOTIDE SEQUENCE [LARGE SCALE GENOMIC DNA]</scope>
    <source>
        <strain evidence="5 7">L1814</strain>
    </source>
</reference>
<feature type="modified residue" description="4-aspartylphosphate" evidence="3">
    <location>
        <position position="58"/>
    </location>
</feature>
<protein>
    <submittedName>
        <fullName evidence="5">Response regulator</fullName>
    </submittedName>
    <submittedName>
        <fullName evidence="6">Twitching motility protein</fullName>
    </submittedName>
</protein>
<dbReference type="Gene3D" id="3.40.50.2300">
    <property type="match status" value="1"/>
</dbReference>
<reference evidence="6 8" key="2">
    <citation type="submission" date="2017-08" db="EMBL/GenBank/DDBJ databases">
        <authorList>
            <person name="Chaillou S."/>
        </authorList>
    </citation>
    <scope>NUCLEOTIDE SEQUENCE [LARGE SCALE GENOMIC DNA]</scope>
    <source>
        <strain evidence="6 8">MFPA15A1205</strain>
    </source>
</reference>
<evidence type="ECO:0000256" key="1">
    <source>
        <dbReference type="ARBA" id="ARBA00022553"/>
    </source>
</evidence>
<dbReference type="SUPFAM" id="SSF52172">
    <property type="entry name" value="CheY-like"/>
    <property type="match status" value="1"/>
</dbReference>
<keyword evidence="2" id="KW-0902">Two-component regulatory system</keyword>
<sequence>MDKHSSALKVMVIDDSKTIRRTAETLLKNVGCEVITAVDGFDALARIVDHHPHIIFVDIMMPRLDGYQTCALIKNHRSFKSTPVIMLSSKDGLFDKAKGRIVGSDQFLTKPFSRDELLNAIKAHVPGFTVVQNAH</sequence>
<name>A0AAX2HCX0_9PSED</name>
<proteinExistence type="predicted"/>
<keyword evidence="7" id="KW-1185">Reference proteome</keyword>
<evidence type="ECO:0000313" key="7">
    <source>
        <dbReference type="Proteomes" id="UP000216897"/>
    </source>
</evidence>
<evidence type="ECO:0000259" key="4">
    <source>
        <dbReference type="PROSITE" id="PS50110"/>
    </source>
</evidence>
<dbReference type="PANTHER" id="PTHR44591">
    <property type="entry name" value="STRESS RESPONSE REGULATOR PROTEIN 1"/>
    <property type="match status" value="1"/>
</dbReference>
<evidence type="ECO:0000256" key="3">
    <source>
        <dbReference type="PROSITE-ProRule" id="PRU00169"/>
    </source>
</evidence>